<organism evidence="2 3">
    <name type="scientific">Trinickia caryophylli</name>
    <name type="common">Paraburkholderia caryophylli</name>
    <dbReference type="NCBI Taxonomy" id="28094"/>
    <lineage>
        <taxon>Bacteria</taxon>
        <taxon>Pseudomonadati</taxon>
        <taxon>Pseudomonadota</taxon>
        <taxon>Betaproteobacteria</taxon>
        <taxon>Burkholderiales</taxon>
        <taxon>Burkholderiaceae</taxon>
        <taxon>Trinickia</taxon>
    </lineage>
</organism>
<dbReference type="GeneID" id="95552221"/>
<protein>
    <submittedName>
        <fullName evidence="2">Uncharacterized protein</fullName>
    </submittedName>
</protein>
<dbReference type="STRING" id="28094.SAMN06295900_102459"/>
<evidence type="ECO:0000313" key="3">
    <source>
        <dbReference type="Proteomes" id="UP000192911"/>
    </source>
</evidence>
<dbReference type="RefSeq" id="WP_139831122.1">
    <property type="nucleotide sequence ID" value="NZ_BSQD01000002.1"/>
</dbReference>
<proteinExistence type="predicted"/>
<evidence type="ECO:0000313" key="2">
    <source>
        <dbReference type="EMBL" id="SMF09841.1"/>
    </source>
</evidence>
<name>A0A1X7D6R3_TRICW</name>
<dbReference type="Proteomes" id="UP000192911">
    <property type="component" value="Unassembled WGS sequence"/>
</dbReference>
<accession>A0A1X7D6R3</accession>
<gene>
    <name evidence="2" type="ORF">SAMN06295900_102459</name>
</gene>
<dbReference type="EMBL" id="FXAH01000002">
    <property type="protein sequence ID" value="SMF09841.1"/>
    <property type="molecule type" value="Genomic_DNA"/>
</dbReference>
<feature type="region of interest" description="Disordered" evidence="1">
    <location>
        <begin position="1"/>
        <end position="105"/>
    </location>
</feature>
<feature type="compositionally biased region" description="Low complexity" evidence="1">
    <location>
        <begin position="40"/>
        <end position="54"/>
    </location>
</feature>
<feature type="compositionally biased region" description="Low complexity" evidence="1">
    <location>
        <begin position="94"/>
        <end position="105"/>
    </location>
</feature>
<evidence type="ECO:0000256" key="1">
    <source>
        <dbReference type="SAM" id="MobiDB-lite"/>
    </source>
</evidence>
<sequence length="210" mass="21873">MTMTRITGSAALSIAPSASTPETAALPALPAPEERRRRTTGAALSALATNGAAGRNSSAQTGAAGSVPPRTAMSLLRRTRSAPNLSQARSEPHTPAARAPSAGASRTSTAAVFAEMLHGANDIERKTRSFIDKLKALPALRLGTSKTGEVPGDAHPKPADAAHNYHATMADQATQDAIRRELGEIDKLIAQLMRMLAKLTGDHLSALTRN</sequence>
<reference evidence="3" key="1">
    <citation type="submission" date="2017-04" db="EMBL/GenBank/DDBJ databases">
        <authorList>
            <person name="Varghese N."/>
            <person name="Submissions S."/>
        </authorList>
    </citation>
    <scope>NUCLEOTIDE SEQUENCE [LARGE SCALE GENOMIC DNA]</scope>
    <source>
        <strain evidence="3">Ballard 720</strain>
    </source>
</reference>
<dbReference type="AlphaFoldDB" id="A0A1X7D6R3"/>
<feature type="compositionally biased region" description="Low complexity" evidence="1">
    <location>
        <begin position="15"/>
        <end position="28"/>
    </location>
</feature>
<keyword evidence="3" id="KW-1185">Reference proteome</keyword>